<keyword evidence="9" id="KW-1015">Disulfide bond</keyword>
<feature type="signal peptide" evidence="14">
    <location>
        <begin position="1"/>
        <end position="18"/>
    </location>
</feature>
<keyword evidence="8 13" id="KW-0472">Membrane</keyword>
<evidence type="ECO:0000256" key="1">
    <source>
        <dbReference type="ARBA" id="ARBA00004251"/>
    </source>
</evidence>
<keyword evidence="11" id="KW-0393">Immunoglobulin domain</keyword>
<evidence type="ECO:0000313" key="18">
    <source>
        <dbReference type="Proteomes" id="UP000018468"/>
    </source>
</evidence>
<dbReference type="FunFam" id="2.60.40.10:FF:000551">
    <property type="entry name" value="Protogenin A"/>
    <property type="match status" value="1"/>
</dbReference>
<keyword evidence="4 13" id="KW-0812">Transmembrane</keyword>
<dbReference type="Bgee" id="ENSLOCG00000013791">
    <property type="expression patterns" value="Expressed in camera-type eye and 10 other cell types or tissues"/>
</dbReference>
<dbReference type="Pfam" id="PF07679">
    <property type="entry name" value="I-set"/>
    <property type="match status" value="2"/>
</dbReference>
<feature type="compositionally biased region" description="Acidic residues" evidence="12">
    <location>
        <begin position="1127"/>
        <end position="1138"/>
    </location>
</feature>
<evidence type="ECO:0000256" key="14">
    <source>
        <dbReference type="SAM" id="SignalP"/>
    </source>
</evidence>
<evidence type="ECO:0000256" key="4">
    <source>
        <dbReference type="ARBA" id="ARBA00022692"/>
    </source>
</evidence>
<dbReference type="AlphaFoldDB" id="W5N8Q4"/>
<evidence type="ECO:0000256" key="11">
    <source>
        <dbReference type="ARBA" id="ARBA00023319"/>
    </source>
</evidence>
<feature type="domain" description="Ig-like" evidence="15">
    <location>
        <begin position="317"/>
        <end position="402"/>
    </location>
</feature>
<dbReference type="SMART" id="SM00409">
    <property type="entry name" value="IG"/>
    <property type="match status" value="4"/>
</dbReference>
<organism evidence="17 18">
    <name type="scientific">Lepisosteus oculatus</name>
    <name type="common">Spotted gar</name>
    <dbReference type="NCBI Taxonomy" id="7918"/>
    <lineage>
        <taxon>Eukaryota</taxon>
        <taxon>Metazoa</taxon>
        <taxon>Chordata</taxon>
        <taxon>Craniata</taxon>
        <taxon>Vertebrata</taxon>
        <taxon>Euteleostomi</taxon>
        <taxon>Actinopterygii</taxon>
        <taxon>Neopterygii</taxon>
        <taxon>Holostei</taxon>
        <taxon>Semionotiformes</taxon>
        <taxon>Lepisosteidae</taxon>
        <taxon>Lepisosteus</taxon>
    </lineage>
</organism>
<feature type="compositionally biased region" description="Basic and acidic residues" evidence="12">
    <location>
        <begin position="1224"/>
        <end position="1234"/>
    </location>
</feature>
<keyword evidence="5 14" id="KW-0732">Signal</keyword>
<dbReference type="SMART" id="SM00060">
    <property type="entry name" value="FN3"/>
    <property type="match status" value="5"/>
</dbReference>
<dbReference type="InterPro" id="IPR036116">
    <property type="entry name" value="FN3_sf"/>
</dbReference>
<feature type="transmembrane region" description="Helical" evidence="13">
    <location>
        <begin position="939"/>
        <end position="961"/>
    </location>
</feature>
<feature type="domain" description="Ig-like" evidence="15">
    <location>
        <begin position="220"/>
        <end position="312"/>
    </location>
</feature>
<feature type="region of interest" description="Disordered" evidence="12">
    <location>
        <begin position="1021"/>
        <end position="1042"/>
    </location>
</feature>
<dbReference type="InterPro" id="IPR003961">
    <property type="entry name" value="FN3_dom"/>
</dbReference>
<feature type="domain" description="Ig-like" evidence="15">
    <location>
        <begin position="129"/>
        <end position="215"/>
    </location>
</feature>
<dbReference type="SUPFAM" id="SSF48726">
    <property type="entry name" value="Immunoglobulin"/>
    <property type="match status" value="4"/>
</dbReference>
<dbReference type="Ensembl" id="ENSLOCT00000017043.1">
    <property type="protein sequence ID" value="ENSLOCP00000017013.1"/>
    <property type="gene ID" value="ENSLOCG00000013791.1"/>
</dbReference>
<name>W5N8Q4_LEPOC</name>
<evidence type="ECO:0000256" key="13">
    <source>
        <dbReference type="SAM" id="Phobius"/>
    </source>
</evidence>
<feature type="compositionally biased region" description="Polar residues" evidence="12">
    <location>
        <begin position="976"/>
        <end position="985"/>
    </location>
</feature>
<feature type="compositionally biased region" description="Polar residues" evidence="12">
    <location>
        <begin position="1212"/>
        <end position="1221"/>
    </location>
</feature>
<evidence type="ECO:0000256" key="3">
    <source>
        <dbReference type="ARBA" id="ARBA00022475"/>
    </source>
</evidence>
<comment type="similarity">
    <text evidence="2">Belongs to the immunoglobulin superfamily. DCC family.</text>
</comment>
<evidence type="ECO:0000259" key="15">
    <source>
        <dbReference type="PROSITE" id="PS50835"/>
    </source>
</evidence>
<dbReference type="CTD" id="57722"/>
<feature type="chain" id="PRO_5004868998" evidence="14">
    <location>
        <begin position="19"/>
        <end position="1278"/>
    </location>
</feature>
<evidence type="ECO:0000256" key="6">
    <source>
        <dbReference type="ARBA" id="ARBA00022737"/>
    </source>
</evidence>
<comment type="subcellular location">
    <subcellularLocation>
        <location evidence="1">Cell membrane</location>
        <topology evidence="1">Single-pass type I membrane protein</topology>
    </subcellularLocation>
</comment>
<dbReference type="FunFam" id="2.60.40.10:FF:000273">
    <property type="entry name" value="contactin-3 isoform X1"/>
    <property type="match status" value="1"/>
</dbReference>
<dbReference type="Pfam" id="PF00041">
    <property type="entry name" value="fn3"/>
    <property type="match status" value="5"/>
</dbReference>
<dbReference type="PROSITE" id="PS50835">
    <property type="entry name" value="IG_LIKE"/>
    <property type="match status" value="4"/>
</dbReference>
<evidence type="ECO:0000256" key="7">
    <source>
        <dbReference type="ARBA" id="ARBA00022989"/>
    </source>
</evidence>
<evidence type="ECO:0000259" key="16">
    <source>
        <dbReference type="PROSITE" id="PS50853"/>
    </source>
</evidence>
<dbReference type="Pfam" id="PF13927">
    <property type="entry name" value="Ig_3"/>
    <property type="match status" value="1"/>
</dbReference>
<keyword evidence="10" id="KW-0325">Glycoprotein</keyword>
<dbReference type="InterPro" id="IPR007110">
    <property type="entry name" value="Ig-like_dom"/>
</dbReference>
<dbReference type="EMBL" id="AHAT01024846">
    <property type="status" value="NOT_ANNOTATED_CDS"/>
    <property type="molecule type" value="Genomic_DNA"/>
</dbReference>
<dbReference type="InterPro" id="IPR013098">
    <property type="entry name" value="Ig_I-set"/>
</dbReference>
<sequence>MALEDLCFLCLLSLGLSALSVQDKSHSVELSCSAGPVQVVLEPTHSLVLDCNLAAVDQPVNVSWGRDGVPVVDSEGLRVLPNGSLAILPALQEGRAQERSLEGGYTCVSANAFGALSSRTVLVQLSGLSRFLQHPEPQLVPVGGAVRFECHVDGLPPPLITWEKDQGPLPSHPRFISLPNGVLQVVGVQEEDAGVYRCVATNSARKRYSQDATLTIVPGPPAGLEEVVIVAPPRNTTVVVGKMTVMECMAQAHPTPYVSWIRQDGKPVATDVVVLSTNLMIADTQPHHAGVYVCRANKPKTREFVTAAAELRVLAPPTIFQTPETVSLSRGNTARFVCNSSGEPPPTLRWLKNGEPIQSNGRVKTQSPGILLINQIGLDDAGYYQCIAENSLGTACATAKLSVIVREGLPSAPHIVSAQPTSSSTMLLSWERPEHNNDQIIGFSVHYQKAVGSDNMEYQFAVNNDTTDFHVKDLQPNTAYTFYVVAYSPMGASRTSTSVTVHTLEDVPSASPQLSLLSTSPTDIRVMWQPLSVELSRGSVTQYRIDYCALEEDQVYSLEVAGNETQVTLHGLHPNKLYRVRIAAGTRAGFGAPSEWTLHRTPERYNHTMVLFAPTELKVRAKMDSLHVTWQPPANHAQITGYKLYYQEVELEDPANEENPESARGGGLEGTTIRLRKKAKHYDITGLAPDQLYEVRVRAFNKHTDGYAAVWKGRTERAPVTVGEPALRSLPPLPPTGIQATANSSTSIWLRWEKPRFSTVRIINYTVRCSPSGVKNASLVSYYTSNAQEILVGTLKPFMRYELAVQSHAQGVDGPFSKVVEESTLPDRPSTPPAELQVRPLNPHAVFVRWRPPLEPNGIIVEYNILYSENSSQPDNLWSSLSREGNTFSTEVEGLQSATRYFFKMGAKTVVGAGPFSSVKDVHTLPETAEPGLLDIHSVTGIIVGVCLGLLCILLCMCVSFRSSKGRDTPGGLDSRGSSALSSQYRKGRSAPVAVPDCHELETLMSPRPEDTTLPLTEATEVTEEQSLMGSRPAEESLNLSLEPKSAWNGSVSRNWTNNITSYRDTITEGSPVLGNGSMGMVTKTHTEKPLEPPTPDSSKSEVKNKVFPAMASNQVEAEVIVHSELSEPEGEWGDESEGSCHLSHSDGTPPATEQLPRAPAAAEPDSQDSQEPTPKVLTNHKEANGDISGEGVGYPAPLNSDRWERGKLEPSQGNGLTNGFHSPENHVPAENRDSLQPSSRRFTPGKGLLLHPQEAPSQHAASGLINSTSTAHSYLHP</sequence>
<feature type="domain" description="Fibronectin type-III" evidence="16">
    <location>
        <begin position="734"/>
        <end position="827"/>
    </location>
</feature>
<evidence type="ECO:0000256" key="2">
    <source>
        <dbReference type="ARBA" id="ARBA00009588"/>
    </source>
</evidence>
<reference evidence="18" key="1">
    <citation type="submission" date="2011-12" db="EMBL/GenBank/DDBJ databases">
        <title>The Draft Genome of Lepisosteus oculatus.</title>
        <authorList>
            <consortium name="The Broad Institute Genome Assembly &amp; Analysis Group"/>
            <consortium name="Computational R&amp;D Group"/>
            <consortium name="and Sequencing Platform"/>
            <person name="Di Palma F."/>
            <person name="Alfoldi J."/>
            <person name="Johnson J."/>
            <person name="Berlin A."/>
            <person name="Gnerre S."/>
            <person name="Jaffe D."/>
            <person name="MacCallum I."/>
            <person name="Young S."/>
            <person name="Walker B.J."/>
            <person name="Lander E.S."/>
            <person name="Lindblad-Toh K."/>
        </authorList>
    </citation>
    <scope>NUCLEOTIDE SEQUENCE [LARGE SCALE GENOMIC DNA]</scope>
</reference>
<feature type="domain" description="Fibronectin type-III" evidence="16">
    <location>
        <begin position="613"/>
        <end position="721"/>
    </location>
</feature>
<dbReference type="CDD" id="cd00063">
    <property type="entry name" value="FN3"/>
    <property type="match status" value="5"/>
</dbReference>
<dbReference type="eggNOG" id="KOG4221">
    <property type="taxonomic scope" value="Eukaryota"/>
</dbReference>
<dbReference type="GO" id="GO:0005886">
    <property type="term" value="C:plasma membrane"/>
    <property type="evidence" value="ECO:0007669"/>
    <property type="project" value="UniProtKB-SubCell"/>
</dbReference>
<evidence type="ECO:0000256" key="12">
    <source>
        <dbReference type="SAM" id="MobiDB-lite"/>
    </source>
</evidence>
<evidence type="ECO:0000256" key="9">
    <source>
        <dbReference type="ARBA" id="ARBA00023157"/>
    </source>
</evidence>
<dbReference type="InterPro" id="IPR013783">
    <property type="entry name" value="Ig-like_fold"/>
</dbReference>
<keyword evidence="6" id="KW-0677">Repeat</keyword>
<dbReference type="Gene3D" id="2.60.40.10">
    <property type="entry name" value="Immunoglobulins"/>
    <property type="match status" value="9"/>
</dbReference>
<dbReference type="SUPFAM" id="SSF49265">
    <property type="entry name" value="Fibronectin type III"/>
    <property type="match status" value="3"/>
</dbReference>
<reference evidence="17" key="3">
    <citation type="submission" date="2025-09" db="UniProtKB">
        <authorList>
            <consortium name="Ensembl"/>
        </authorList>
    </citation>
    <scope>IDENTIFICATION</scope>
</reference>
<dbReference type="GeneID" id="102687823"/>
<reference evidence="17" key="2">
    <citation type="submission" date="2025-08" db="UniProtKB">
        <authorList>
            <consortium name="Ensembl"/>
        </authorList>
    </citation>
    <scope>IDENTIFICATION</scope>
</reference>
<dbReference type="PANTHER" id="PTHR44170">
    <property type="entry name" value="PROTEIN SIDEKICK"/>
    <property type="match status" value="1"/>
</dbReference>
<dbReference type="SMART" id="SM00408">
    <property type="entry name" value="IGc2"/>
    <property type="match status" value="4"/>
</dbReference>
<evidence type="ECO:0000256" key="5">
    <source>
        <dbReference type="ARBA" id="ARBA00022729"/>
    </source>
</evidence>
<keyword evidence="7 13" id="KW-1133">Transmembrane helix</keyword>
<feature type="domain" description="Ig-like" evidence="15">
    <location>
        <begin position="46"/>
        <end position="126"/>
    </location>
</feature>
<evidence type="ECO:0000256" key="10">
    <source>
        <dbReference type="ARBA" id="ARBA00023180"/>
    </source>
</evidence>
<dbReference type="InterPro" id="IPR036179">
    <property type="entry name" value="Ig-like_dom_sf"/>
</dbReference>
<dbReference type="InterPro" id="IPR003599">
    <property type="entry name" value="Ig_sub"/>
</dbReference>
<dbReference type="OrthoDB" id="6266590at2759"/>
<dbReference type="OMA" id="LHWCPPS"/>
<feature type="domain" description="Fibronectin type-III" evidence="16">
    <location>
        <begin position="832"/>
        <end position="927"/>
    </location>
</feature>
<dbReference type="FunCoup" id="W5N8Q4">
    <property type="interactions" value="748"/>
</dbReference>
<keyword evidence="18" id="KW-1185">Reference proteome</keyword>
<dbReference type="InParanoid" id="W5N8Q4"/>
<protein>
    <submittedName>
        <fullName evidence="17">Immunoglobulin superfamily DCC subclass member 4</fullName>
    </submittedName>
</protein>
<dbReference type="STRING" id="7918.ENSLOCP00000017013"/>
<dbReference type="PANTHER" id="PTHR44170:SF5">
    <property type="entry name" value="IMMUNOGLOBULIN SUPERFAMILY DCC SUBCLASS MEMBER 4"/>
    <property type="match status" value="1"/>
</dbReference>
<feature type="region of interest" description="Disordered" evidence="12">
    <location>
        <begin position="1127"/>
        <end position="1264"/>
    </location>
</feature>
<feature type="region of interest" description="Disordered" evidence="12">
    <location>
        <begin position="965"/>
        <end position="993"/>
    </location>
</feature>
<dbReference type="EMBL" id="AHAT01024845">
    <property type="status" value="NOT_ANNOTATED_CDS"/>
    <property type="molecule type" value="Genomic_DNA"/>
</dbReference>
<keyword evidence="3" id="KW-1003">Cell membrane</keyword>
<dbReference type="GeneTree" id="ENSGT00940000159637"/>
<feature type="domain" description="Fibronectin type-III" evidence="16">
    <location>
        <begin position="508"/>
        <end position="604"/>
    </location>
</feature>
<dbReference type="PROSITE" id="PS50853">
    <property type="entry name" value="FN3"/>
    <property type="match status" value="5"/>
</dbReference>
<evidence type="ECO:0000256" key="8">
    <source>
        <dbReference type="ARBA" id="ARBA00023136"/>
    </source>
</evidence>
<feature type="region of interest" description="Disordered" evidence="12">
    <location>
        <begin position="1069"/>
        <end position="1103"/>
    </location>
</feature>
<evidence type="ECO:0000313" key="17">
    <source>
        <dbReference type="Ensembl" id="ENSLOCP00000017013.1"/>
    </source>
</evidence>
<dbReference type="FunFam" id="2.60.40.10:FF:000299">
    <property type="entry name" value="protogenin isoform X2"/>
    <property type="match status" value="1"/>
</dbReference>
<accession>W5N8Q4</accession>
<feature type="domain" description="Fibronectin type-III" evidence="16">
    <location>
        <begin position="412"/>
        <end position="506"/>
    </location>
</feature>
<proteinExistence type="inferred from homology"/>
<dbReference type="FunFam" id="2.60.40.10:FF:000759">
    <property type="entry name" value="Immunoglobulin superfamily DCC subclass member 4"/>
    <property type="match status" value="1"/>
</dbReference>
<dbReference type="InterPro" id="IPR003598">
    <property type="entry name" value="Ig_sub2"/>
</dbReference>
<dbReference type="Proteomes" id="UP000018468">
    <property type="component" value="Linkage group LG3"/>
</dbReference>